<dbReference type="Proteomes" id="UP001163321">
    <property type="component" value="Chromosome 9"/>
</dbReference>
<gene>
    <name evidence="1" type="ORF">PsorP6_014151</name>
</gene>
<evidence type="ECO:0000313" key="1">
    <source>
        <dbReference type="EMBL" id="KAI9906132.1"/>
    </source>
</evidence>
<sequence>MKSSFAIIASVYALGQSLCAAQVEFIQPAFSADRTQFARIDPSTIKGLEGGKFNGPPDENAKEFEELWSNTGFTSLSQLLDTKLSTCVDVNDETPRTNVTGVTEITLTGINIPGPMSFDLNGVQIFHTNNVRKDYPASQNGFYKIPVDLTSCQESCLPISRSMIIVPGVPPSSPPVAPQAPATSVGFNSAPSSSHPGTVTPGRM</sequence>
<name>A0ACC0VIU0_9STRA</name>
<accession>A0ACC0VIU0</accession>
<reference evidence="1 2" key="1">
    <citation type="journal article" date="2022" name="bioRxiv">
        <title>The genome of the oomycete Peronosclerospora sorghi, a cosmopolitan pathogen of maize and sorghum, is inflated with dispersed pseudogenes.</title>
        <authorList>
            <person name="Fletcher K."/>
            <person name="Martin F."/>
            <person name="Isakeit T."/>
            <person name="Cavanaugh K."/>
            <person name="Magill C."/>
            <person name="Michelmore R."/>
        </authorList>
    </citation>
    <scope>NUCLEOTIDE SEQUENCE [LARGE SCALE GENOMIC DNA]</scope>
    <source>
        <strain evidence="1">P6</strain>
    </source>
</reference>
<keyword evidence="2" id="KW-1185">Reference proteome</keyword>
<dbReference type="EMBL" id="CM047588">
    <property type="protein sequence ID" value="KAI9906132.1"/>
    <property type="molecule type" value="Genomic_DNA"/>
</dbReference>
<organism evidence="1 2">
    <name type="scientific">Peronosclerospora sorghi</name>
    <dbReference type="NCBI Taxonomy" id="230839"/>
    <lineage>
        <taxon>Eukaryota</taxon>
        <taxon>Sar</taxon>
        <taxon>Stramenopiles</taxon>
        <taxon>Oomycota</taxon>
        <taxon>Peronosporomycetes</taxon>
        <taxon>Peronosporales</taxon>
        <taxon>Peronosporaceae</taxon>
        <taxon>Peronosclerospora</taxon>
    </lineage>
</organism>
<comment type="caution">
    <text evidence="1">The sequence shown here is derived from an EMBL/GenBank/DDBJ whole genome shotgun (WGS) entry which is preliminary data.</text>
</comment>
<protein>
    <submittedName>
        <fullName evidence="1">Uncharacterized protein</fullName>
    </submittedName>
</protein>
<evidence type="ECO:0000313" key="2">
    <source>
        <dbReference type="Proteomes" id="UP001163321"/>
    </source>
</evidence>
<proteinExistence type="predicted"/>